<protein>
    <recommendedName>
        <fullName evidence="2">Armadillo-like repeats domain-containing protein</fullName>
    </recommendedName>
</protein>
<feature type="transmembrane region" description="Helical" evidence="1">
    <location>
        <begin position="138"/>
        <end position="161"/>
    </location>
</feature>
<dbReference type="Proteomes" id="UP000636800">
    <property type="component" value="Chromosome 3"/>
</dbReference>
<keyword evidence="1" id="KW-0472">Membrane</keyword>
<dbReference type="AlphaFoldDB" id="A0A835RG51"/>
<keyword evidence="1" id="KW-0812">Transmembrane</keyword>
<dbReference type="InterPro" id="IPR055241">
    <property type="entry name" value="Armadillo_rpt_dom"/>
</dbReference>
<evidence type="ECO:0000313" key="3">
    <source>
        <dbReference type="EMBL" id="KAG0488506.1"/>
    </source>
</evidence>
<name>A0A835RG51_VANPL</name>
<comment type="caution">
    <text evidence="3">The sequence shown here is derived from an EMBL/GenBank/DDBJ whole genome shotgun (WGS) entry which is preliminary data.</text>
</comment>
<keyword evidence="4" id="KW-1185">Reference proteome</keyword>
<dbReference type="GO" id="GO:0009941">
    <property type="term" value="C:chloroplast envelope"/>
    <property type="evidence" value="ECO:0007669"/>
    <property type="project" value="TreeGrafter"/>
</dbReference>
<dbReference type="Pfam" id="PF22915">
    <property type="entry name" value="ARMH5"/>
    <property type="match status" value="1"/>
</dbReference>
<reference evidence="3 4" key="1">
    <citation type="journal article" date="2020" name="Nat. Food">
        <title>A phased Vanilla planifolia genome enables genetic improvement of flavour and production.</title>
        <authorList>
            <person name="Hasing T."/>
            <person name="Tang H."/>
            <person name="Brym M."/>
            <person name="Khazi F."/>
            <person name="Huang T."/>
            <person name="Chambers A.H."/>
        </authorList>
    </citation>
    <scope>NUCLEOTIDE SEQUENCE [LARGE SCALE GENOMIC DNA]</scope>
    <source>
        <tissue evidence="3">Leaf</tissue>
    </source>
</reference>
<evidence type="ECO:0000259" key="2">
    <source>
        <dbReference type="Pfam" id="PF22915"/>
    </source>
</evidence>
<dbReference type="EMBL" id="JADCNL010000003">
    <property type="protein sequence ID" value="KAG0488506.1"/>
    <property type="molecule type" value="Genomic_DNA"/>
</dbReference>
<keyword evidence="1" id="KW-1133">Transmembrane helix</keyword>
<organism evidence="3 4">
    <name type="scientific">Vanilla planifolia</name>
    <name type="common">Vanilla</name>
    <dbReference type="NCBI Taxonomy" id="51239"/>
    <lineage>
        <taxon>Eukaryota</taxon>
        <taxon>Viridiplantae</taxon>
        <taxon>Streptophyta</taxon>
        <taxon>Embryophyta</taxon>
        <taxon>Tracheophyta</taxon>
        <taxon>Spermatophyta</taxon>
        <taxon>Magnoliopsida</taxon>
        <taxon>Liliopsida</taxon>
        <taxon>Asparagales</taxon>
        <taxon>Orchidaceae</taxon>
        <taxon>Vanilloideae</taxon>
        <taxon>Vanilleae</taxon>
        <taxon>Vanilla</taxon>
    </lineage>
</organism>
<gene>
    <name evidence="3" type="ORF">HPP92_007317</name>
</gene>
<dbReference type="PANTHER" id="PTHR36793">
    <property type="entry name" value="RIBOSOMAL RNA SMALL SUBUNIT METHYLTRANSFERASE J"/>
    <property type="match status" value="1"/>
</dbReference>
<evidence type="ECO:0000256" key="1">
    <source>
        <dbReference type="SAM" id="Phobius"/>
    </source>
</evidence>
<dbReference type="GO" id="GO:0009535">
    <property type="term" value="C:chloroplast thylakoid membrane"/>
    <property type="evidence" value="ECO:0007669"/>
    <property type="project" value="TreeGrafter"/>
</dbReference>
<accession>A0A835RG51</accession>
<feature type="domain" description="Armadillo-like repeats" evidence="2">
    <location>
        <begin position="196"/>
        <end position="287"/>
    </location>
</feature>
<proteinExistence type="predicted"/>
<evidence type="ECO:0000313" key="4">
    <source>
        <dbReference type="Proteomes" id="UP000636800"/>
    </source>
</evidence>
<dbReference type="PANTHER" id="PTHR36793:SF1">
    <property type="entry name" value="RIBOSOMAL RNA SMALL SUBUNIT METHYLTRANSFERASE J"/>
    <property type="match status" value="1"/>
</dbReference>
<sequence>MSEQGYDCIDSTGSAPTHWRHFMISCSTIRPLSAGVNLSPGSISGNAHLFPRQHYFLPQFPTAFCQRSSLLIVTAKARATSQDHSSKNTKDSVQNSAEDVEEVEEDLPWIQEKALDLVEFTGTVTQAIPGPRVGQSPLPWIVAIPLAYLGLSFVIAVFKTVKKFTSPRAKRRRVVNKNAVLLKSVDELFQKGRDETGFNMDEILRKYIRYALNEKPFNPDTVADLIHLRTASMLEDHQVADVLNEISRRIVKEKGPVVMDIAGFTEKGFERKLAVQALFGKVFYLSEIPEFCSRDSSLIVKEIFGVTDDDADTLRLHTLSESGIVETLEKLVDGDSGDSVDES</sequence>